<dbReference type="PANTHER" id="PTHR43491">
    <property type="entry name" value="UDP-N-ACETYL-D-MANNOSAMINE DEHYDROGENASE"/>
    <property type="match status" value="1"/>
</dbReference>
<feature type="domain" description="UDP-glucose/GDP-mannose dehydrogenase C-terminal" evidence="2">
    <location>
        <begin position="1"/>
        <end position="102"/>
    </location>
</feature>
<dbReference type="GO" id="GO:0000271">
    <property type="term" value="P:polysaccharide biosynthetic process"/>
    <property type="evidence" value="ECO:0007669"/>
    <property type="project" value="InterPro"/>
</dbReference>
<sequence length="113" mass="12915">MLGLAFKENIRDIRNSKTVDIVRELEDSGVQARVHDPLVLPQDAEREYGIRLSSVDELAASDGVILVVAHRVFCESGRDWMRSLLRRSSRGVVMDVKSVFRPEDFPEAAYWRL</sequence>
<evidence type="ECO:0000259" key="2">
    <source>
        <dbReference type="SMART" id="SM00984"/>
    </source>
</evidence>
<protein>
    <recommendedName>
        <fullName evidence="2">UDP-glucose/GDP-mannose dehydrogenase C-terminal domain-containing protein</fullName>
    </recommendedName>
</protein>
<dbReference type="InterPro" id="IPR028359">
    <property type="entry name" value="UDP_ManNAc/GlcNAc_DH"/>
</dbReference>
<gene>
    <name evidence="3" type="ORF">S01H1_09436</name>
</gene>
<dbReference type="SMART" id="SM00984">
    <property type="entry name" value="UDPG_MGDP_dh_C"/>
    <property type="match status" value="1"/>
</dbReference>
<dbReference type="EMBL" id="BARS01004821">
    <property type="protein sequence ID" value="GAF83820.1"/>
    <property type="molecule type" value="Genomic_DNA"/>
</dbReference>
<evidence type="ECO:0000313" key="3">
    <source>
        <dbReference type="EMBL" id="GAF83820.1"/>
    </source>
</evidence>
<dbReference type="Pfam" id="PF03720">
    <property type="entry name" value="UDPG_MGDP_dh_C"/>
    <property type="match status" value="1"/>
</dbReference>
<accession>X0U5N9</accession>
<comment type="similarity">
    <text evidence="1">Belongs to the UDP-glucose/GDP-mannose dehydrogenase family.</text>
</comment>
<dbReference type="InterPro" id="IPR014027">
    <property type="entry name" value="UDP-Glc/GDP-Man_DH_C"/>
</dbReference>
<dbReference type="SUPFAM" id="SSF52413">
    <property type="entry name" value="UDP-glucose/GDP-mannose dehydrogenase C-terminal domain"/>
    <property type="match status" value="1"/>
</dbReference>
<comment type="caution">
    <text evidence="3">The sequence shown here is derived from an EMBL/GenBank/DDBJ whole genome shotgun (WGS) entry which is preliminary data.</text>
</comment>
<dbReference type="GO" id="GO:0051287">
    <property type="term" value="F:NAD binding"/>
    <property type="evidence" value="ECO:0007669"/>
    <property type="project" value="InterPro"/>
</dbReference>
<organism evidence="3">
    <name type="scientific">marine sediment metagenome</name>
    <dbReference type="NCBI Taxonomy" id="412755"/>
    <lineage>
        <taxon>unclassified sequences</taxon>
        <taxon>metagenomes</taxon>
        <taxon>ecological metagenomes</taxon>
    </lineage>
</organism>
<dbReference type="GO" id="GO:0016616">
    <property type="term" value="F:oxidoreductase activity, acting on the CH-OH group of donors, NAD or NADP as acceptor"/>
    <property type="evidence" value="ECO:0007669"/>
    <property type="project" value="InterPro"/>
</dbReference>
<evidence type="ECO:0000256" key="1">
    <source>
        <dbReference type="ARBA" id="ARBA00006601"/>
    </source>
</evidence>
<dbReference type="GO" id="GO:0016628">
    <property type="term" value="F:oxidoreductase activity, acting on the CH-CH group of donors, NAD or NADP as acceptor"/>
    <property type="evidence" value="ECO:0007669"/>
    <property type="project" value="InterPro"/>
</dbReference>
<dbReference type="InterPro" id="IPR036220">
    <property type="entry name" value="UDP-Glc/GDP-Man_DH_C_sf"/>
</dbReference>
<name>X0U5N9_9ZZZZ</name>
<reference evidence="3" key="1">
    <citation type="journal article" date="2014" name="Front. Microbiol.">
        <title>High frequency of phylogenetically diverse reductive dehalogenase-homologous genes in deep subseafloor sedimentary metagenomes.</title>
        <authorList>
            <person name="Kawai M."/>
            <person name="Futagami T."/>
            <person name="Toyoda A."/>
            <person name="Takaki Y."/>
            <person name="Nishi S."/>
            <person name="Hori S."/>
            <person name="Arai W."/>
            <person name="Tsubouchi T."/>
            <person name="Morono Y."/>
            <person name="Uchiyama I."/>
            <person name="Ito T."/>
            <person name="Fujiyama A."/>
            <person name="Inagaki F."/>
            <person name="Takami H."/>
        </authorList>
    </citation>
    <scope>NUCLEOTIDE SEQUENCE</scope>
    <source>
        <strain evidence="3">Expedition CK06-06</strain>
    </source>
</reference>
<dbReference type="Gene3D" id="3.40.50.720">
    <property type="entry name" value="NAD(P)-binding Rossmann-like Domain"/>
    <property type="match status" value="1"/>
</dbReference>
<dbReference type="PANTHER" id="PTHR43491:SF2">
    <property type="entry name" value="UDP-N-ACETYL-D-MANNOSAMINE DEHYDROGENASE"/>
    <property type="match status" value="1"/>
</dbReference>
<dbReference type="AlphaFoldDB" id="X0U5N9"/>
<proteinExistence type="inferred from homology"/>